<dbReference type="Pfam" id="PF00155">
    <property type="entry name" value="Aminotran_1_2"/>
    <property type="match status" value="1"/>
</dbReference>
<dbReference type="FunFam" id="3.40.640.10:FF:000015">
    <property type="entry name" value="Aspartate aminotransferase"/>
    <property type="match status" value="1"/>
</dbReference>
<dbReference type="GO" id="GO:0006520">
    <property type="term" value="P:amino acid metabolic process"/>
    <property type="evidence" value="ECO:0007669"/>
    <property type="project" value="InterPro"/>
</dbReference>
<proteinExistence type="inferred from homology"/>
<dbReference type="GO" id="GO:0004069">
    <property type="term" value="F:L-aspartate:2-oxoglutarate aminotransferase activity"/>
    <property type="evidence" value="ECO:0007669"/>
    <property type="project" value="UniProtKB-EC"/>
</dbReference>
<evidence type="ECO:0000256" key="6">
    <source>
        <dbReference type="ARBA" id="ARBA00022898"/>
    </source>
</evidence>
<reference evidence="10" key="1">
    <citation type="submission" date="2023-03" db="EMBL/GenBank/DDBJ databases">
        <authorList>
            <person name="Julca I."/>
        </authorList>
    </citation>
    <scope>NUCLEOTIDE SEQUENCE</scope>
</reference>
<accession>A0AAV1C138</accession>
<gene>
    <name evidence="10" type="ORF">OLC1_LOCUS1582</name>
</gene>
<sequence>MALRTMISGRAVRSGAAMGARSISSWWRNVEPAPKDPILGVTEAFLADPSPNKVNVGVGAYRDDDGKPVVLECVREAERRIAGNLNMEYLPMGGSMNMVEETLKLAYGENSELIKDKRIAAIQALSGTGACRIFADFQRRFRPESQIYIPVPTWSNHHNIWRDAQVPQRTFHYYHPESKGLDFASMMDDIKNAPNGSFFLLHACAHNPTGVDPSEEQWREISYQFKAKGHFAFFDMAYQGFASGDPEKDAKSIRIFLEDGHLIGCSQSYAKNMGLYGQRVGCLSVVCEDEKQAVAVKSQLQQLARPMYSNPPVHGALIVSIILSDPDLKKLWLKEVKGMADRIIGMRTALRENLESLGSSLSWEHITNQIGMFCYSGMTPEQVDRLTNEFHIYMTRNGRISMAGVTTKNVAYLANAIHDVTKSP</sequence>
<dbReference type="GO" id="GO:0030170">
    <property type="term" value="F:pyridoxal phosphate binding"/>
    <property type="evidence" value="ECO:0007669"/>
    <property type="project" value="InterPro"/>
</dbReference>
<comment type="similarity">
    <text evidence="2">Belongs to the class-I pyridoxal-phosphate-dependent aminotransferase family.</text>
</comment>
<dbReference type="InterPro" id="IPR015424">
    <property type="entry name" value="PyrdxlP-dep_Trfase"/>
</dbReference>
<dbReference type="SUPFAM" id="SSF53383">
    <property type="entry name" value="PLP-dependent transferases"/>
    <property type="match status" value="1"/>
</dbReference>
<dbReference type="PROSITE" id="PS00105">
    <property type="entry name" value="AA_TRANSFER_CLASS_1"/>
    <property type="match status" value="1"/>
</dbReference>
<dbReference type="FunFam" id="3.90.1150.10:FF:000001">
    <property type="entry name" value="Aspartate aminotransferase"/>
    <property type="match status" value="1"/>
</dbReference>
<dbReference type="Gene3D" id="3.90.1150.10">
    <property type="entry name" value="Aspartate Aminotransferase, domain 1"/>
    <property type="match status" value="1"/>
</dbReference>
<evidence type="ECO:0000256" key="2">
    <source>
        <dbReference type="ARBA" id="ARBA00007441"/>
    </source>
</evidence>
<protein>
    <recommendedName>
        <fullName evidence="8">Aspartate aminotransferase</fullName>
        <ecNumber evidence="8">2.6.1.1</ecNumber>
    </recommendedName>
</protein>
<evidence type="ECO:0000256" key="1">
    <source>
        <dbReference type="ARBA" id="ARBA00001933"/>
    </source>
</evidence>
<dbReference type="InterPro" id="IPR004839">
    <property type="entry name" value="Aminotransferase_I/II_large"/>
</dbReference>
<evidence type="ECO:0000256" key="7">
    <source>
        <dbReference type="ARBA" id="ARBA00049185"/>
    </source>
</evidence>
<dbReference type="CDD" id="cd00609">
    <property type="entry name" value="AAT_like"/>
    <property type="match status" value="1"/>
</dbReference>
<keyword evidence="5 8" id="KW-0808">Transferase</keyword>
<evidence type="ECO:0000256" key="5">
    <source>
        <dbReference type="ARBA" id="ARBA00022679"/>
    </source>
</evidence>
<comment type="catalytic activity">
    <reaction evidence="7 8">
        <text>L-aspartate + 2-oxoglutarate = oxaloacetate + L-glutamate</text>
        <dbReference type="Rhea" id="RHEA:21824"/>
        <dbReference type="ChEBI" id="CHEBI:16452"/>
        <dbReference type="ChEBI" id="CHEBI:16810"/>
        <dbReference type="ChEBI" id="CHEBI:29985"/>
        <dbReference type="ChEBI" id="CHEBI:29991"/>
        <dbReference type="EC" id="2.6.1.1"/>
    </reaction>
</comment>
<evidence type="ECO:0000313" key="10">
    <source>
        <dbReference type="EMBL" id="CAI9089180.1"/>
    </source>
</evidence>
<keyword evidence="4 8" id="KW-0032">Aminotransferase</keyword>
<evidence type="ECO:0000256" key="3">
    <source>
        <dbReference type="ARBA" id="ARBA00011738"/>
    </source>
</evidence>
<comment type="subunit">
    <text evidence="3 8">Homodimer.</text>
</comment>
<comment type="cofactor">
    <cofactor evidence="1">
        <name>pyridoxal 5'-phosphate</name>
        <dbReference type="ChEBI" id="CHEBI:597326"/>
    </cofactor>
</comment>
<dbReference type="PANTHER" id="PTHR11879:SF54">
    <property type="entry name" value="ASPARTATE AMINOTRANSFERASE, MITOCHONDRIAL"/>
    <property type="match status" value="1"/>
</dbReference>
<dbReference type="InterPro" id="IPR004838">
    <property type="entry name" value="NHTrfase_class1_PyrdxlP-BS"/>
</dbReference>
<name>A0AAV1C138_OLDCO</name>
<dbReference type="InterPro" id="IPR015422">
    <property type="entry name" value="PyrdxlP-dep_Trfase_small"/>
</dbReference>
<dbReference type="NCBIfam" id="NF006719">
    <property type="entry name" value="PRK09257.1"/>
    <property type="match status" value="1"/>
</dbReference>
<dbReference type="Proteomes" id="UP001161247">
    <property type="component" value="Chromosome 1"/>
</dbReference>
<dbReference type="GO" id="GO:0005739">
    <property type="term" value="C:mitochondrion"/>
    <property type="evidence" value="ECO:0007669"/>
    <property type="project" value="TreeGrafter"/>
</dbReference>
<organism evidence="10 11">
    <name type="scientific">Oldenlandia corymbosa var. corymbosa</name>
    <dbReference type="NCBI Taxonomy" id="529605"/>
    <lineage>
        <taxon>Eukaryota</taxon>
        <taxon>Viridiplantae</taxon>
        <taxon>Streptophyta</taxon>
        <taxon>Embryophyta</taxon>
        <taxon>Tracheophyta</taxon>
        <taxon>Spermatophyta</taxon>
        <taxon>Magnoliopsida</taxon>
        <taxon>eudicotyledons</taxon>
        <taxon>Gunneridae</taxon>
        <taxon>Pentapetalae</taxon>
        <taxon>asterids</taxon>
        <taxon>lamiids</taxon>
        <taxon>Gentianales</taxon>
        <taxon>Rubiaceae</taxon>
        <taxon>Rubioideae</taxon>
        <taxon>Spermacoceae</taxon>
        <taxon>Hedyotis-Oldenlandia complex</taxon>
        <taxon>Oldenlandia</taxon>
    </lineage>
</organism>
<feature type="domain" description="Aminotransferase class I/classII large" evidence="9">
    <location>
        <begin position="52"/>
        <end position="417"/>
    </location>
</feature>
<keyword evidence="6" id="KW-0663">Pyridoxal phosphate</keyword>
<keyword evidence="11" id="KW-1185">Reference proteome</keyword>
<evidence type="ECO:0000256" key="4">
    <source>
        <dbReference type="ARBA" id="ARBA00022576"/>
    </source>
</evidence>
<dbReference type="PRINTS" id="PR00799">
    <property type="entry name" value="TRANSAMINASE"/>
</dbReference>
<dbReference type="EMBL" id="OX459118">
    <property type="protein sequence ID" value="CAI9089180.1"/>
    <property type="molecule type" value="Genomic_DNA"/>
</dbReference>
<dbReference type="PANTHER" id="PTHR11879">
    <property type="entry name" value="ASPARTATE AMINOTRANSFERASE"/>
    <property type="match status" value="1"/>
</dbReference>
<dbReference type="AlphaFoldDB" id="A0AAV1C138"/>
<dbReference type="Gene3D" id="3.40.640.10">
    <property type="entry name" value="Type I PLP-dependent aspartate aminotransferase-like (Major domain)"/>
    <property type="match status" value="1"/>
</dbReference>
<dbReference type="EC" id="2.6.1.1" evidence="8"/>
<dbReference type="InterPro" id="IPR000796">
    <property type="entry name" value="Asp_trans"/>
</dbReference>
<comment type="miscellaneous">
    <text evidence="8">In eukaryotes there are cytoplasmic, mitochondrial and chloroplastic isozymes.</text>
</comment>
<evidence type="ECO:0000313" key="11">
    <source>
        <dbReference type="Proteomes" id="UP001161247"/>
    </source>
</evidence>
<evidence type="ECO:0000256" key="8">
    <source>
        <dbReference type="RuleBase" id="RU000480"/>
    </source>
</evidence>
<evidence type="ECO:0000259" key="9">
    <source>
        <dbReference type="Pfam" id="PF00155"/>
    </source>
</evidence>
<dbReference type="InterPro" id="IPR015421">
    <property type="entry name" value="PyrdxlP-dep_Trfase_major"/>
</dbReference>